<keyword evidence="2" id="KW-0813">Transport</keyword>
<dbReference type="SMART" id="SM00185">
    <property type="entry name" value="ARM"/>
    <property type="match status" value="3"/>
</dbReference>
<gene>
    <name evidence="4" type="ORF">KI387_033895</name>
</gene>
<reference evidence="4 5" key="1">
    <citation type="journal article" date="2021" name="Nat. Plants">
        <title>The Taxus genome provides insights into paclitaxel biosynthesis.</title>
        <authorList>
            <person name="Xiong X."/>
            <person name="Gou J."/>
            <person name="Liao Q."/>
            <person name="Li Y."/>
            <person name="Zhou Q."/>
            <person name="Bi G."/>
            <person name="Li C."/>
            <person name="Du R."/>
            <person name="Wang X."/>
            <person name="Sun T."/>
            <person name="Guo L."/>
            <person name="Liang H."/>
            <person name="Lu P."/>
            <person name="Wu Y."/>
            <person name="Zhang Z."/>
            <person name="Ro D.K."/>
            <person name="Shang Y."/>
            <person name="Huang S."/>
            <person name="Yan J."/>
        </authorList>
    </citation>
    <scope>NUCLEOTIDE SEQUENCE [LARGE SCALE GENOMIC DNA]</scope>
    <source>
        <strain evidence="4">Ta-2019</strain>
    </source>
</reference>
<evidence type="ECO:0000256" key="2">
    <source>
        <dbReference type="ARBA" id="ARBA00022448"/>
    </source>
</evidence>
<dbReference type="PANTHER" id="PTHR23316">
    <property type="entry name" value="IMPORTIN ALPHA"/>
    <property type="match status" value="1"/>
</dbReference>
<keyword evidence="3" id="KW-0653">Protein transport</keyword>
<keyword evidence="5" id="KW-1185">Reference proteome</keyword>
<dbReference type="InterPro" id="IPR011989">
    <property type="entry name" value="ARM-like"/>
</dbReference>
<protein>
    <recommendedName>
        <fullName evidence="6">Importin alpha-2 subunit</fullName>
    </recommendedName>
</protein>
<sequence length="174" mass="18833">GKESFQKKMEVLRRLRRLLSQTSMPPVEIAVQAGVVPVLVRFLSFGSANEQLLEAAWCITNIATGDVEQTRALLPALPMIIAHLGEKSSIPVAEQCAWALGNVAGEGEEFRDILLAQGALLPLARLMLSNKDSTSRTAAWALSNLIKGPKPKAATELIKMNGVPEAIIRHMQKG</sequence>
<dbReference type="AlphaFoldDB" id="A0AA38F4T8"/>
<dbReference type="SUPFAM" id="SSF48371">
    <property type="entry name" value="ARM repeat"/>
    <property type="match status" value="1"/>
</dbReference>
<organism evidence="4 5">
    <name type="scientific">Taxus chinensis</name>
    <name type="common">Chinese yew</name>
    <name type="synonym">Taxus wallichiana var. chinensis</name>
    <dbReference type="NCBI Taxonomy" id="29808"/>
    <lineage>
        <taxon>Eukaryota</taxon>
        <taxon>Viridiplantae</taxon>
        <taxon>Streptophyta</taxon>
        <taxon>Embryophyta</taxon>
        <taxon>Tracheophyta</taxon>
        <taxon>Spermatophyta</taxon>
        <taxon>Pinopsida</taxon>
        <taxon>Pinidae</taxon>
        <taxon>Conifers II</taxon>
        <taxon>Cupressales</taxon>
        <taxon>Taxaceae</taxon>
        <taxon>Taxus</taxon>
    </lineage>
</organism>
<dbReference type="Pfam" id="PF00514">
    <property type="entry name" value="Arm"/>
    <property type="match status" value="2"/>
</dbReference>
<feature type="non-terminal residue" evidence="4">
    <location>
        <position position="174"/>
    </location>
</feature>
<accession>A0AA38F4T8</accession>
<dbReference type="OMA" id="CMESECP"/>
<evidence type="ECO:0000256" key="3">
    <source>
        <dbReference type="ARBA" id="ARBA00022927"/>
    </source>
</evidence>
<evidence type="ECO:0000256" key="1">
    <source>
        <dbReference type="ARBA" id="ARBA00010394"/>
    </source>
</evidence>
<proteinExistence type="inferred from homology"/>
<dbReference type="Proteomes" id="UP000824469">
    <property type="component" value="Unassembled WGS sequence"/>
</dbReference>
<dbReference type="GO" id="GO:0015031">
    <property type="term" value="P:protein transport"/>
    <property type="evidence" value="ECO:0007669"/>
    <property type="project" value="UniProtKB-KW"/>
</dbReference>
<dbReference type="Gene3D" id="1.25.10.10">
    <property type="entry name" value="Leucine-rich Repeat Variant"/>
    <property type="match status" value="1"/>
</dbReference>
<dbReference type="EMBL" id="JAHRHJ020003813">
    <property type="protein sequence ID" value="KAH9289778.1"/>
    <property type="molecule type" value="Genomic_DNA"/>
</dbReference>
<feature type="non-terminal residue" evidence="4">
    <location>
        <position position="1"/>
    </location>
</feature>
<name>A0AA38F4T8_TAXCH</name>
<evidence type="ECO:0008006" key="6">
    <source>
        <dbReference type="Google" id="ProtNLM"/>
    </source>
</evidence>
<comment type="caution">
    <text evidence="4">The sequence shown here is derived from an EMBL/GenBank/DDBJ whole genome shotgun (WGS) entry which is preliminary data.</text>
</comment>
<dbReference type="InterPro" id="IPR016024">
    <property type="entry name" value="ARM-type_fold"/>
</dbReference>
<evidence type="ECO:0000313" key="4">
    <source>
        <dbReference type="EMBL" id="KAH9289778.1"/>
    </source>
</evidence>
<evidence type="ECO:0000313" key="5">
    <source>
        <dbReference type="Proteomes" id="UP000824469"/>
    </source>
</evidence>
<comment type="similarity">
    <text evidence="1">Belongs to the importin alpha family.</text>
</comment>
<dbReference type="InterPro" id="IPR000225">
    <property type="entry name" value="Armadillo"/>
</dbReference>